<dbReference type="Gene3D" id="2.60.40.1120">
    <property type="entry name" value="Carboxypeptidase-like, regulatory domain"/>
    <property type="match status" value="1"/>
</dbReference>
<organism evidence="14 15">
    <name type="scientific">Algoriphagus ornithinivorans</name>
    <dbReference type="NCBI Taxonomy" id="226506"/>
    <lineage>
        <taxon>Bacteria</taxon>
        <taxon>Pseudomonadati</taxon>
        <taxon>Bacteroidota</taxon>
        <taxon>Cytophagia</taxon>
        <taxon>Cytophagales</taxon>
        <taxon>Cyclobacteriaceae</taxon>
        <taxon>Algoriphagus</taxon>
    </lineage>
</organism>
<dbReference type="InterPro" id="IPR036942">
    <property type="entry name" value="Beta-barrel_TonB_sf"/>
</dbReference>
<keyword evidence="8" id="KW-0675">Receptor</keyword>
<dbReference type="NCBIfam" id="TIGR04057">
    <property type="entry name" value="SusC_RagA_signa"/>
    <property type="match status" value="1"/>
</dbReference>
<evidence type="ECO:0000256" key="1">
    <source>
        <dbReference type="ARBA" id="ARBA00004571"/>
    </source>
</evidence>
<dbReference type="Pfam" id="PF07715">
    <property type="entry name" value="Plug"/>
    <property type="match status" value="1"/>
</dbReference>
<dbReference type="RefSeq" id="WP_091655661.1">
    <property type="nucleotide sequence ID" value="NZ_FOVW01000014.1"/>
</dbReference>
<evidence type="ECO:0000256" key="2">
    <source>
        <dbReference type="ARBA" id="ARBA00022448"/>
    </source>
</evidence>
<sequence>MKFSFTLLLLLRIQLVFGQSMTYESRILDVSGIPIPGATVTELGTSNVAISDQDGRFRISSSKQNLTLRISFIGFETQDVVINNGVLEKEIRLLESTENLEEFVVTALGVERQRQSLSSAVTTIGARELSDVPQTNLINSLSGQVAGVQITNGSSGVGSSSRIIIRGENSISGNNQALIVIDGVPIINEQITSDLFNDGANIQEVDFGNGAAEINPDDIESITILKGPGSAALYGARAANGVVLITTKKGRKKQGIGVTTSSLLTFDGLLTLPDYQNEYGGGSNGQYSFQNGIGAGVNDGGISSYGPRLNQGLLIAQFDSPSVDINGNPVRAGDVISRRRPDGTFTAITPTPWIARPDNVRDFFRTGVTSQNNIAVTSGNEKGGARIAYSNLRNEGILPNTDLKRDGLALSINQALTEKFRVDLFTNFINSRSDNRPNLGYGYENVMYGFNWTGRNFDISSLRDYWQAGQVGIQHFDFNYLWLTNPYLTLFENTNSFVKNRVLGNLALTYDFTNKLSLRVRTGIDNSSDSRAFRRAFSTNRRVFGGYREDDVRLFEMNSDILLTYSDQFNSDWLYSVSAGANRLDQKINYSYTEANQLALPGIYTIENSRVPLRGSSQIFDKRINSVYAFGNFSYRSVLFIDLTLRNDWSSTLPAENNSFAYYSGGLSYVLSKGLPLPKSISNATVRFNVASVGNDTNPYQLNNTFQFNQNYGSFTRVTNGTVLNNPNLKPERLNSLEAGMAFGLWRDRIQTDIAVFQNTSINQIIGRPISTASGFSNIIENGGEVRTRGLEASVQALMFERGAFSWSLGANFTTYRSVVTELPEGVDQYVTGEASVFRGAGGSNSVFYIARKNGRIGDMYGSGFQEFEGQTIFGSNGLPIQDGRLRLLGNYNPDFFVGLTNQFRYKKLQLGFVFDWRQGGTIVSRTRALGSTSGVLKETLEGRETGVVGQGVMNVGTPENPQYVPNTTVVPASSFYNNFFDRGNEASALYDASYLKLRQLSLYYDLPQQWVNSIGFNYIKVGFVGSNLLLFTENPHFDPELNAMQGRNLTYGVEDMSYPSTRSFGFSIKTEF</sequence>
<feature type="domain" description="TonB-dependent receptor-like beta-barrel" evidence="12">
    <location>
        <begin position="433"/>
        <end position="858"/>
    </location>
</feature>
<proteinExistence type="inferred from homology"/>
<evidence type="ECO:0000313" key="14">
    <source>
        <dbReference type="EMBL" id="SFO78147.1"/>
    </source>
</evidence>
<keyword evidence="3 10" id="KW-1134">Transmembrane beta strand</keyword>
<evidence type="ECO:0000256" key="5">
    <source>
        <dbReference type="ARBA" id="ARBA00022729"/>
    </source>
</evidence>
<name>A0A1I5JZG1_9BACT</name>
<keyword evidence="9 10" id="KW-0998">Cell outer membrane</keyword>
<dbReference type="SUPFAM" id="SSF49464">
    <property type="entry name" value="Carboxypeptidase regulatory domain-like"/>
    <property type="match status" value="1"/>
</dbReference>
<evidence type="ECO:0000259" key="12">
    <source>
        <dbReference type="Pfam" id="PF00593"/>
    </source>
</evidence>
<dbReference type="InterPro" id="IPR037066">
    <property type="entry name" value="Plug_dom_sf"/>
</dbReference>
<dbReference type="InterPro" id="IPR008969">
    <property type="entry name" value="CarboxyPept-like_regulatory"/>
</dbReference>
<dbReference type="Pfam" id="PF13715">
    <property type="entry name" value="CarbopepD_reg_2"/>
    <property type="match status" value="1"/>
</dbReference>
<evidence type="ECO:0000256" key="7">
    <source>
        <dbReference type="ARBA" id="ARBA00023136"/>
    </source>
</evidence>
<evidence type="ECO:0000256" key="8">
    <source>
        <dbReference type="ARBA" id="ARBA00023170"/>
    </source>
</evidence>
<dbReference type="NCBIfam" id="TIGR04056">
    <property type="entry name" value="OMP_RagA_SusC"/>
    <property type="match status" value="1"/>
</dbReference>
<keyword evidence="4 10" id="KW-0812">Transmembrane</keyword>
<dbReference type="InterPro" id="IPR023997">
    <property type="entry name" value="TonB-dep_OMP_SusC/RagA_CS"/>
</dbReference>
<dbReference type="Pfam" id="PF00593">
    <property type="entry name" value="TonB_dep_Rec_b-barrel"/>
    <property type="match status" value="1"/>
</dbReference>
<dbReference type="Gene3D" id="2.40.170.20">
    <property type="entry name" value="TonB-dependent receptor, beta-barrel domain"/>
    <property type="match status" value="1"/>
</dbReference>
<dbReference type="STRING" id="226506.SAMN04488519_11475"/>
<evidence type="ECO:0000256" key="11">
    <source>
        <dbReference type="RuleBase" id="RU003357"/>
    </source>
</evidence>
<evidence type="ECO:0000256" key="9">
    <source>
        <dbReference type="ARBA" id="ARBA00023237"/>
    </source>
</evidence>
<dbReference type="GO" id="GO:0044718">
    <property type="term" value="P:siderophore transmembrane transport"/>
    <property type="evidence" value="ECO:0007669"/>
    <property type="project" value="TreeGrafter"/>
</dbReference>
<dbReference type="InterPro" id="IPR012910">
    <property type="entry name" value="Plug_dom"/>
</dbReference>
<keyword evidence="15" id="KW-1185">Reference proteome</keyword>
<dbReference type="EMBL" id="FOVW01000014">
    <property type="protein sequence ID" value="SFO78147.1"/>
    <property type="molecule type" value="Genomic_DNA"/>
</dbReference>
<keyword evidence="5" id="KW-0732">Signal</keyword>
<dbReference type="PANTHER" id="PTHR30069:SF29">
    <property type="entry name" value="HEMOGLOBIN AND HEMOGLOBIN-HAPTOGLOBIN-BINDING PROTEIN 1-RELATED"/>
    <property type="match status" value="1"/>
</dbReference>
<dbReference type="Gene3D" id="2.170.130.10">
    <property type="entry name" value="TonB-dependent receptor, plug domain"/>
    <property type="match status" value="1"/>
</dbReference>
<dbReference type="GO" id="GO:0009279">
    <property type="term" value="C:cell outer membrane"/>
    <property type="evidence" value="ECO:0007669"/>
    <property type="project" value="UniProtKB-SubCell"/>
</dbReference>
<protein>
    <submittedName>
        <fullName evidence="14">TonB-linked outer membrane protein, SusC/RagA family</fullName>
    </submittedName>
</protein>
<reference evidence="15" key="1">
    <citation type="submission" date="2016-10" db="EMBL/GenBank/DDBJ databases">
        <authorList>
            <person name="Varghese N."/>
            <person name="Submissions S."/>
        </authorList>
    </citation>
    <scope>NUCLEOTIDE SEQUENCE [LARGE SCALE GENOMIC DNA]</scope>
    <source>
        <strain evidence="15">DSM 15282</strain>
    </source>
</reference>
<dbReference type="SUPFAM" id="SSF56935">
    <property type="entry name" value="Porins"/>
    <property type="match status" value="1"/>
</dbReference>
<keyword evidence="2 10" id="KW-0813">Transport</keyword>
<accession>A0A1I5JZG1</accession>
<feature type="domain" description="TonB-dependent receptor plug" evidence="13">
    <location>
        <begin position="115"/>
        <end position="242"/>
    </location>
</feature>
<dbReference type="PANTHER" id="PTHR30069">
    <property type="entry name" value="TONB-DEPENDENT OUTER MEMBRANE RECEPTOR"/>
    <property type="match status" value="1"/>
</dbReference>
<dbReference type="InterPro" id="IPR039426">
    <property type="entry name" value="TonB-dep_rcpt-like"/>
</dbReference>
<dbReference type="PROSITE" id="PS52016">
    <property type="entry name" value="TONB_DEPENDENT_REC_3"/>
    <property type="match status" value="1"/>
</dbReference>
<evidence type="ECO:0000259" key="13">
    <source>
        <dbReference type="Pfam" id="PF07715"/>
    </source>
</evidence>
<evidence type="ECO:0000256" key="3">
    <source>
        <dbReference type="ARBA" id="ARBA00022452"/>
    </source>
</evidence>
<gene>
    <name evidence="14" type="ORF">SAMN04488519_11475</name>
</gene>
<dbReference type="Proteomes" id="UP000199564">
    <property type="component" value="Unassembled WGS sequence"/>
</dbReference>
<dbReference type="AlphaFoldDB" id="A0A1I5JZG1"/>
<comment type="similarity">
    <text evidence="10 11">Belongs to the TonB-dependent receptor family.</text>
</comment>
<evidence type="ECO:0000313" key="15">
    <source>
        <dbReference type="Proteomes" id="UP000199564"/>
    </source>
</evidence>
<keyword evidence="6 11" id="KW-0798">TonB box</keyword>
<dbReference type="InterPro" id="IPR000531">
    <property type="entry name" value="Beta-barrel_TonB"/>
</dbReference>
<dbReference type="GO" id="GO:0015344">
    <property type="term" value="F:siderophore uptake transmembrane transporter activity"/>
    <property type="evidence" value="ECO:0007669"/>
    <property type="project" value="TreeGrafter"/>
</dbReference>
<comment type="subcellular location">
    <subcellularLocation>
        <location evidence="1 10">Cell outer membrane</location>
        <topology evidence="1 10">Multi-pass membrane protein</topology>
    </subcellularLocation>
</comment>
<dbReference type="InterPro" id="IPR023996">
    <property type="entry name" value="TonB-dep_OMP_SusC/RagA"/>
</dbReference>
<evidence type="ECO:0000256" key="10">
    <source>
        <dbReference type="PROSITE-ProRule" id="PRU01360"/>
    </source>
</evidence>
<evidence type="ECO:0000256" key="6">
    <source>
        <dbReference type="ARBA" id="ARBA00023077"/>
    </source>
</evidence>
<keyword evidence="7 10" id="KW-0472">Membrane</keyword>
<evidence type="ECO:0000256" key="4">
    <source>
        <dbReference type="ARBA" id="ARBA00022692"/>
    </source>
</evidence>